<dbReference type="PANTHER" id="PTHR32385">
    <property type="entry name" value="MANNOSYL PHOSPHORYLINOSITOL CERAMIDE SYNTHASE"/>
    <property type="match status" value="1"/>
</dbReference>
<feature type="region of interest" description="Disordered" evidence="2">
    <location>
        <begin position="1"/>
        <end position="102"/>
    </location>
</feature>
<dbReference type="AlphaFoldDB" id="A0A7S4W096"/>
<protein>
    <submittedName>
        <fullName evidence="3">Uncharacterized protein</fullName>
    </submittedName>
</protein>
<dbReference type="GO" id="GO:0016020">
    <property type="term" value="C:membrane"/>
    <property type="evidence" value="ECO:0007669"/>
    <property type="project" value="GOC"/>
</dbReference>
<organism evidence="3">
    <name type="scientific">Ditylum brightwellii</name>
    <dbReference type="NCBI Taxonomy" id="49249"/>
    <lineage>
        <taxon>Eukaryota</taxon>
        <taxon>Sar</taxon>
        <taxon>Stramenopiles</taxon>
        <taxon>Ochrophyta</taxon>
        <taxon>Bacillariophyta</taxon>
        <taxon>Mediophyceae</taxon>
        <taxon>Lithodesmiophycidae</taxon>
        <taxon>Lithodesmiales</taxon>
        <taxon>Lithodesmiaceae</taxon>
        <taxon>Ditylum</taxon>
    </lineage>
</organism>
<evidence type="ECO:0000256" key="1">
    <source>
        <dbReference type="ARBA" id="ARBA00022679"/>
    </source>
</evidence>
<dbReference type="InterPro" id="IPR029044">
    <property type="entry name" value="Nucleotide-diphossugar_trans"/>
</dbReference>
<feature type="compositionally biased region" description="Low complexity" evidence="2">
    <location>
        <begin position="77"/>
        <end position="89"/>
    </location>
</feature>
<keyword evidence="1" id="KW-0808">Transferase</keyword>
<dbReference type="Gene3D" id="3.90.550.20">
    <property type="match status" value="1"/>
</dbReference>
<gene>
    <name evidence="3" type="ORF">DBRI00130_LOCUS33847</name>
</gene>
<feature type="compositionally biased region" description="Polar residues" evidence="2">
    <location>
        <begin position="23"/>
        <end position="35"/>
    </location>
</feature>
<evidence type="ECO:0000313" key="3">
    <source>
        <dbReference type="EMBL" id="CAE4643072.1"/>
    </source>
</evidence>
<sequence length="365" mass="41743">MKSNKAQQKRDEEEKEEDDVLLHNTQKDMQQNKPLQNAKEKLKEAGGDNVVLPQNISVKLNKVQQQQAKHKEEEDMQQPNNQNNAKNNALSPSNPKESQHEHSIPPILIFTHHTNLLTTPISSLTDAEDAALATNVRHTISLHQNNNNNNNTQVRFLTDIECLQSIRNALGESTPLLTYFTNETQGMYKADICRGAALYETGGLYFDVDIEARMSLWNVISVNTEFVVPKVHVDHKQPDSFFQAFIGVVPQSRIIKRYLELFVEYYEGRKQVTGPLGVVLLREAFDDVVLKSPQKAEWQSKVQIWQEVRYNSKLFPNVKSPNRGKRRACQFVVVVPSKKKPYEVPFYSRVKGSRMCGGRDTDKKK</sequence>
<dbReference type="GO" id="GO:0051999">
    <property type="term" value="P:mannosyl-inositol phosphorylceramide biosynthetic process"/>
    <property type="evidence" value="ECO:0007669"/>
    <property type="project" value="TreeGrafter"/>
</dbReference>
<dbReference type="SUPFAM" id="SSF53448">
    <property type="entry name" value="Nucleotide-diphospho-sugar transferases"/>
    <property type="match status" value="1"/>
</dbReference>
<dbReference type="Pfam" id="PF04488">
    <property type="entry name" value="Gly_transf_sug"/>
    <property type="match status" value="1"/>
</dbReference>
<name>A0A7S4W096_9STRA</name>
<dbReference type="InterPro" id="IPR051706">
    <property type="entry name" value="Glycosyltransferase_domain"/>
</dbReference>
<reference evidence="3" key="1">
    <citation type="submission" date="2021-01" db="EMBL/GenBank/DDBJ databases">
        <authorList>
            <person name="Corre E."/>
            <person name="Pelletier E."/>
            <person name="Niang G."/>
            <person name="Scheremetjew M."/>
            <person name="Finn R."/>
            <person name="Kale V."/>
            <person name="Holt S."/>
            <person name="Cochrane G."/>
            <person name="Meng A."/>
            <person name="Brown T."/>
            <person name="Cohen L."/>
        </authorList>
    </citation>
    <scope>NUCLEOTIDE SEQUENCE</scope>
    <source>
        <strain evidence="3">GSO104</strain>
    </source>
</reference>
<dbReference type="PANTHER" id="PTHR32385:SF15">
    <property type="entry name" value="INOSITOL PHOSPHOCERAMIDE MANNOSYLTRANSFERASE 1"/>
    <property type="match status" value="1"/>
</dbReference>
<dbReference type="InterPro" id="IPR007577">
    <property type="entry name" value="GlycoTrfase_DXD_sugar-bd_CS"/>
</dbReference>
<evidence type="ECO:0000256" key="2">
    <source>
        <dbReference type="SAM" id="MobiDB-lite"/>
    </source>
</evidence>
<proteinExistence type="predicted"/>
<dbReference type="EMBL" id="HBNS01043587">
    <property type="protein sequence ID" value="CAE4643072.1"/>
    <property type="molecule type" value="Transcribed_RNA"/>
</dbReference>
<feature type="compositionally biased region" description="Polar residues" evidence="2">
    <location>
        <begin position="52"/>
        <end position="67"/>
    </location>
</feature>
<dbReference type="GO" id="GO:0000030">
    <property type="term" value="F:mannosyltransferase activity"/>
    <property type="evidence" value="ECO:0007669"/>
    <property type="project" value="TreeGrafter"/>
</dbReference>
<accession>A0A7S4W096</accession>